<evidence type="ECO:0000256" key="1">
    <source>
        <dbReference type="ARBA" id="ARBA00004141"/>
    </source>
</evidence>
<accession>A0A4V1AVM6</accession>
<dbReference type="GO" id="GO:0055085">
    <property type="term" value="P:transmembrane transport"/>
    <property type="evidence" value="ECO:0007669"/>
    <property type="project" value="TreeGrafter"/>
</dbReference>
<dbReference type="RefSeq" id="WP_134356677.1">
    <property type="nucleotide sequence ID" value="NZ_CP038033.1"/>
</dbReference>
<dbReference type="InterPro" id="IPR002549">
    <property type="entry name" value="AI-2E-like"/>
</dbReference>
<dbReference type="GO" id="GO:0016020">
    <property type="term" value="C:membrane"/>
    <property type="evidence" value="ECO:0007669"/>
    <property type="project" value="UniProtKB-SubCell"/>
</dbReference>
<dbReference type="Proteomes" id="UP000294325">
    <property type="component" value="Chromosome"/>
</dbReference>
<evidence type="ECO:0000313" key="7">
    <source>
        <dbReference type="EMBL" id="QBQ53665.1"/>
    </source>
</evidence>
<evidence type="ECO:0000256" key="6">
    <source>
        <dbReference type="SAM" id="Phobius"/>
    </source>
</evidence>
<feature type="transmembrane region" description="Helical" evidence="6">
    <location>
        <begin position="309"/>
        <end position="338"/>
    </location>
</feature>
<name>A0A4V1AVM6_9GAMM</name>
<feature type="transmembrane region" description="Helical" evidence="6">
    <location>
        <begin position="235"/>
        <end position="264"/>
    </location>
</feature>
<comment type="subcellular location">
    <subcellularLocation>
        <location evidence="1">Membrane</location>
        <topology evidence="1">Multi-pass membrane protein</topology>
    </subcellularLocation>
</comment>
<feature type="transmembrane region" description="Helical" evidence="6">
    <location>
        <begin position="270"/>
        <end position="288"/>
    </location>
</feature>
<protein>
    <submittedName>
        <fullName evidence="7">AI-2E family transporter</fullName>
    </submittedName>
</protein>
<feature type="transmembrane region" description="Helical" evidence="6">
    <location>
        <begin position="38"/>
        <end position="56"/>
    </location>
</feature>
<sequence length="350" mass="38383">MEQVNFPSKPFTHRVLIIVGIVTVAIILLFSLGYFAHLLLLVFAGILLAVFLHGIAEWLSDHVPLSAGWSLALVIFLLLYIIGIGTWLLGPDIANNFDELTQIIPQALHQLQEFIKEHDIADRLLERFLQQDKSTLFTQEMFARVAGIFSSLLGLITGILIIFVNGIYFSAEPKVYINGAVHLFPKSQRGRARTVLSELGHALRWWLVGRIASMTVVGVLTWVGLLLLGIPSAAALALLAAALSFIPNLGPILAAVPAVLAGWLQGPMSALYVILLYMVIQAIESYLITPLIQRRTVMLPPAFILTVQLAMGIAFGILGLLLATPFAVVILVLVQMLYVEDILEEQVNLP</sequence>
<evidence type="ECO:0000313" key="8">
    <source>
        <dbReference type="Proteomes" id="UP000294325"/>
    </source>
</evidence>
<dbReference type="EMBL" id="CP038033">
    <property type="protein sequence ID" value="QBQ53665.1"/>
    <property type="molecule type" value="Genomic_DNA"/>
</dbReference>
<dbReference type="OrthoDB" id="5761230at2"/>
<feature type="transmembrane region" description="Helical" evidence="6">
    <location>
        <begin position="141"/>
        <end position="168"/>
    </location>
</feature>
<dbReference type="Pfam" id="PF01594">
    <property type="entry name" value="AI-2E_transport"/>
    <property type="match status" value="1"/>
</dbReference>
<proteinExistence type="inferred from homology"/>
<organism evidence="7 8">
    <name type="scientific">Nitrosococcus wardiae</name>
    <dbReference type="NCBI Taxonomy" id="1814290"/>
    <lineage>
        <taxon>Bacteria</taxon>
        <taxon>Pseudomonadati</taxon>
        <taxon>Pseudomonadota</taxon>
        <taxon>Gammaproteobacteria</taxon>
        <taxon>Chromatiales</taxon>
        <taxon>Chromatiaceae</taxon>
        <taxon>Nitrosococcus</taxon>
    </lineage>
</organism>
<keyword evidence="5 6" id="KW-0472">Membrane</keyword>
<keyword evidence="8" id="KW-1185">Reference proteome</keyword>
<gene>
    <name evidence="7" type="ORF">E3U44_03425</name>
</gene>
<comment type="similarity">
    <text evidence="2">Belongs to the autoinducer-2 exporter (AI-2E) (TC 2.A.86) family.</text>
</comment>
<dbReference type="AlphaFoldDB" id="A0A4V1AVM6"/>
<evidence type="ECO:0000256" key="2">
    <source>
        <dbReference type="ARBA" id="ARBA00009773"/>
    </source>
</evidence>
<feature type="transmembrane region" description="Helical" evidence="6">
    <location>
        <begin position="205"/>
        <end position="228"/>
    </location>
</feature>
<keyword evidence="4 6" id="KW-1133">Transmembrane helix</keyword>
<dbReference type="PANTHER" id="PTHR21716:SF62">
    <property type="entry name" value="TRANSPORT PROTEIN YDBI-RELATED"/>
    <property type="match status" value="1"/>
</dbReference>
<evidence type="ECO:0000256" key="3">
    <source>
        <dbReference type="ARBA" id="ARBA00022692"/>
    </source>
</evidence>
<feature type="transmembrane region" description="Helical" evidence="6">
    <location>
        <begin position="68"/>
        <end position="89"/>
    </location>
</feature>
<evidence type="ECO:0000256" key="4">
    <source>
        <dbReference type="ARBA" id="ARBA00022989"/>
    </source>
</evidence>
<keyword evidence="3 6" id="KW-0812">Transmembrane</keyword>
<feature type="transmembrane region" description="Helical" evidence="6">
    <location>
        <begin position="12"/>
        <end position="31"/>
    </location>
</feature>
<evidence type="ECO:0000256" key="5">
    <source>
        <dbReference type="ARBA" id="ARBA00023136"/>
    </source>
</evidence>
<dbReference type="KEGG" id="nwr:E3U44_03425"/>
<dbReference type="PANTHER" id="PTHR21716">
    <property type="entry name" value="TRANSMEMBRANE PROTEIN"/>
    <property type="match status" value="1"/>
</dbReference>
<reference evidence="7 8" key="1">
    <citation type="submission" date="2019-03" db="EMBL/GenBank/DDBJ databases">
        <title>The genome sequence of Nitrosococcus wardiae strain D1FHST reveals the archetypal metabolic capacity of ammonia-oxidizing Gammaproteobacteria.</title>
        <authorList>
            <person name="Wang L."/>
            <person name="Lim C.K."/>
            <person name="Hanson T.E."/>
            <person name="Dang H."/>
            <person name="Klotz M.G."/>
        </authorList>
    </citation>
    <scope>NUCLEOTIDE SEQUENCE [LARGE SCALE GENOMIC DNA]</scope>
    <source>
        <strain evidence="7 8">D1FHS</strain>
    </source>
</reference>